<dbReference type="HOGENOM" id="CLU_031996_0_0_1"/>
<protein>
    <recommendedName>
        <fullName evidence="6">Geranylgeranyl transferase type-2 subunit alpha</fullName>
        <ecNumber evidence="6">2.5.1.60</ecNumber>
    </recommendedName>
    <alternativeName>
        <fullName evidence="6">Geranylgeranyl transferase type II subunit alpha</fullName>
    </alternativeName>
</protein>
<dbReference type="PANTHER" id="PTHR11129">
    <property type="entry name" value="PROTEIN FARNESYLTRANSFERASE ALPHA SUBUNIT/RAB GERANYLGERANYL TRANSFERASE ALPHA SUBUNIT"/>
    <property type="match status" value="1"/>
</dbReference>
<dbReference type="OrthoDB" id="1658at2759"/>
<dbReference type="EC" id="2.5.1.60" evidence="6"/>
<dbReference type="AlphaFoldDB" id="M1VIJ0"/>
<dbReference type="Pfam" id="PF01239">
    <property type="entry name" value="PPTA"/>
    <property type="match status" value="2"/>
</dbReference>
<dbReference type="PROSITE" id="PS51147">
    <property type="entry name" value="PFTA"/>
    <property type="match status" value="2"/>
</dbReference>
<dbReference type="STRING" id="280699.M1VIJ0"/>
<evidence type="ECO:0000256" key="1">
    <source>
        <dbReference type="ARBA" id="ARBA00006734"/>
    </source>
</evidence>
<dbReference type="KEGG" id="cme:CYME_CMT460C"/>
<dbReference type="Proteomes" id="UP000007014">
    <property type="component" value="Chromosome 20"/>
</dbReference>
<evidence type="ECO:0000256" key="3">
    <source>
        <dbReference type="ARBA" id="ARBA00022679"/>
    </source>
</evidence>
<dbReference type="GO" id="GO:0097354">
    <property type="term" value="P:prenylation"/>
    <property type="evidence" value="ECO:0007669"/>
    <property type="project" value="UniProtKB-UniRule"/>
</dbReference>
<dbReference type="PANTHER" id="PTHR11129:SF2">
    <property type="entry name" value="GERANYLGERANYL TRANSFERASE TYPE-2 SUBUNIT ALPHA"/>
    <property type="match status" value="1"/>
</dbReference>
<dbReference type="InterPro" id="IPR002088">
    <property type="entry name" value="Prenyl_trans_a"/>
</dbReference>
<dbReference type="RefSeq" id="XP_005539428.1">
    <property type="nucleotide sequence ID" value="XM_005539371.1"/>
</dbReference>
<evidence type="ECO:0000256" key="4">
    <source>
        <dbReference type="ARBA" id="ARBA00022737"/>
    </source>
</evidence>
<gene>
    <name evidence="7" type="ORF">CYME_CMT460C</name>
</gene>
<dbReference type="SUPFAM" id="SSF48439">
    <property type="entry name" value="Protein prenylyltransferase"/>
    <property type="match status" value="1"/>
</dbReference>
<dbReference type="EMBL" id="AP006502">
    <property type="protein sequence ID" value="BAM83392.1"/>
    <property type="molecule type" value="Genomic_DNA"/>
</dbReference>
<dbReference type="eggNOG" id="KOG0529">
    <property type="taxonomic scope" value="Eukaryota"/>
</dbReference>
<reference evidence="7 8" key="1">
    <citation type="journal article" date="2004" name="Nature">
        <title>Genome sequence of the ultrasmall unicellular red alga Cyanidioschyzon merolae 10D.</title>
        <authorList>
            <person name="Matsuzaki M."/>
            <person name="Misumi O."/>
            <person name="Shin-i T."/>
            <person name="Maruyama S."/>
            <person name="Takahara M."/>
            <person name="Miyagishima S."/>
            <person name="Mori T."/>
            <person name="Nishida K."/>
            <person name="Yagisawa F."/>
            <person name="Nishida K."/>
            <person name="Yoshida Y."/>
            <person name="Nishimura Y."/>
            <person name="Nakao S."/>
            <person name="Kobayashi T."/>
            <person name="Momoyama Y."/>
            <person name="Higashiyama T."/>
            <person name="Minoda A."/>
            <person name="Sano M."/>
            <person name="Nomoto H."/>
            <person name="Oishi K."/>
            <person name="Hayashi H."/>
            <person name="Ohta F."/>
            <person name="Nishizaka S."/>
            <person name="Haga S."/>
            <person name="Miura S."/>
            <person name="Morishita T."/>
            <person name="Kabeya Y."/>
            <person name="Terasawa K."/>
            <person name="Suzuki Y."/>
            <person name="Ishii Y."/>
            <person name="Asakawa S."/>
            <person name="Takano H."/>
            <person name="Ohta N."/>
            <person name="Kuroiwa H."/>
            <person name="Tanaka K."/>
            <person name="Shimizu N."/>
            <person name="Sugano S."/>
            <person name="Sato N."/>
            <person name="Nozaki H."/>
            <person name="Ogasawara N."/>
            <person name="Kohara Y."/>
            <person name="Kuroiwa T."/>
        </authorList>
    </citation>
    <scope>NUCLEOTIDE SEQUENCE [LARGE SCALE GENOMIC DNA]</scope>
    <source>
        <strain evidence="7 8">10D</strain>
    </source>
</reference>
<accession>M1VIJ0</accession>
<dbReference type="GO" id="GO:0004663">
    <property type="term" value="F:Rab geranylgeranyltransferase activity"/>
    <property type="evidence" value="ECO:0007669"/>
    <property type="project" value="UniProtKB-UniRule"/>
</dbReference>
<proteinExistence type="inferred from homology"/>
<comment type="similarity">
    <text evidence="1 6">Belongs to the protein prenyltransferase subunit alpha family.</text>
</comment>
<dbReference type="GO" id="GO:0005968">
    <property type="term" value="C:Rab-protein geranylgeranyltransferase complex"/>
    <property type="evidence" value="ECO:0007669"/>
    <property type="project" value="TreeGrafter"/>
</dbReference>
<keyword evidence="4" id="KW-0677">Repeat</keyword>
<dbReference type="GeneID" id="16997664"/>
<reference evidence="7 8" key="2">
    <citation type="journal article" date="2007" name="BMC Biol.">
        <title>A 100%-complete sequence reveals unusually simple genomic features in the hot-spring red alga Cyanidioschyzon merolae.</title>
        <authorList>
            <person name="Nozaki H."/>
            <person name="Takano H."/>
            <person name="Misumi O."/>
            <person name="Terasawa K."/>
            <person name="Matsuzaki M."/>
            <person name="Maruyama S."/>
            <person name="Nishida K."/>
            <person name="Yagisawa F."/>
            <person name="Yoshida Y."/>
            <person name="Fujiwara T."/>
            <person name="Takio S."/>
            <person name="Tamura K."/>
            <person name="Chung S.J."/>
            <person name="Nakamura S."/>
            <person name="Kuroiwa H."/>
            <person name="Tanaka K."/>
            <person name="Sato N."/>
            <person name="Kuroiwa T."/>
        </authorList>
    </citation>
    <scope>NUCLEOTIDE SEQUENCE [LARGE SCALE GENOMIC DNA]</scope>
    <source>
        <strain evidence="7 8">10D</strain>
    </source>
</reference>
<keyword evidence="2 6" id="KW-0637">Prenyltransferase</keyword>
<comment type="catalytic activity">
    <reaction evidence="5 6">
        <text>geranylgeranyl diphosphate + L-cysteinyl-[protein] = S-geranylgeranyl-L-cysteinyl-[protein] + diphosphate</text>
        <dbReference type="Rhea" id="RHEA:21240"/>
        <dbReference type="Rhea" id="RHEA-COMP:10131"/>
        <dbReference type="Rhea" id="RHEA-COMP:11537"/>
        <dbReference type="ChEBI" id="CHEBI:29950"/>
        <dbReference type="ChEBI" id="CHEBI:33019"/>
        <dbReference type="ChEBI" id="CHEBI:57533"/>
        <dbReference type="ChEBI" id="CHEBI:86021"/>
        <dbReference type="EC" id="2.5.1.60"/>
    </reaction>
</comment>
<evidence type="ECO:0000256" key="6">
    <source>
        <dbReference type="RuleBase" id="RU367120"/>
    </source>
</evidence>
<name>M1VIJ0_CYAM1</name>
<dbReference type="Gramene" id="CMT460CT">
    <property type="protein sequence ID" value="CMT460CT"/>
    <property type="gene ID" value="CMT460C"/>
</dbReference>
<evidence type="ECO:0000313" key="7">
    <source>
        <dbReference type="EMBL" id="BAM83392.1"/>
    </source>
</evidence>
<keyword evidence="3 6" id="KW-0808">Transferase</keyword>
<dbReference type="OMA" id="RKFPKCY"/>
<organism evidence="7 8">
    <name type="scientific">Cyanidioschyzon merolae (strain NIES-3377 / 10D)</name>
    <name type="common">Unicellular red alga</name>
    <dbReference type="NCBI Taxonomy" id="280699"/>
    <lineage>
        <taxon>Eukaryota</taxon>
        <taxon>Rhodophyta</taxon>
        <taxon>Bangiophyceae</taxon>
        <taxon>Cyanidiales</taxon>
        <taxon>Cyanidiaceae</taxon>
        <taxon>Cyanidioschyzon</taxon>
    </lineage>
</organism>
<sequence>MHGVRRTWNQTIEQAQRYEQWSAEARQVLQQRYALSRECFLKRSEPVLLRNPEEYSLWNRRKACLVERYRLELATASENAGLSPPPALREQVEAEFRVTEAALRQNPKSYATWAHRLWLLRAVLPLSPDSTSTAVPGLGNCQWRPPWIVPLDLAQVYLAREEALCKQLLALDDRNFLGWRHLVEVLTLTKGIGLDLSSSSSSCGEGGAPVAGAAAGKRLLHITRTVLDQNSCNYTAYHYRSIAVKEAPQDFDWLEELDALHQVMYTEPNDQSVWFYYHWCMEQLQQHRQLDQASHTQNQAHDHRHYLEKELDLLDALLELEPTARWALEAKARHLMNLGQHKEAARILGEELPMVDPLRKGMYEELADACMRNSLA</sequence>
<evidence type="ECO:0000256" key="2">
    <source>
        <dbReference type="ARBA" id="ARBA00022602"/>
    </source>
</evidence>
<evidence type="ECO:0000313" key="8">
    <source>
        <dbReference type="Proteomes" id="UP000007014"/>
    </source>
</evidence>
<comment type="function">
    <text evidence="6">Catalyzes the transfer of a geranyl-geranyl moiety from geranyl-geranyl pyrophosphate to cysteines occuring in specific C-terminal amino acid sequences.</text>
</comment>
<evidence type="ECO:0000256" key="5">
    <source>
        <dbReference type="ARBA" id="ARBA00047658"/>
    </source>
</evidence>
<dbReference type="Gene3D" id="1.25.40.120">
    <property type="entry name" value="Protein prenylyltransferase"/>
    <property type="match status" value="1"/>
</dbReference>
<keyword evidence="8" id="KW-1185">Reference proteome</keyword>